<evidence type="ECO:0000313" key="11">
    <source>
        <dbReference type="Proteomes" id="UP000523007"/>
    </source>
</evidence>
<evidence type="ECO:0000256" key="4">
    <source>
        <dbReference type="ARBA" id="ARBA00022475"/>
    </source>
</evidence>
<dbReference type="PRINTS" id="PR00175">
    <property type="entry name" value="NAALASMPORT"/>
</dbReference>
<keyword evidence="6 9" id="KW-0769">Symport</keyword>
<accession>A0A7W7RP73</accession>
<keyword evidence="5 9" id="KW-0812">Transmembrane</keyword>
<comment type="subcellular location">
    <subcellularLocation>
        <location evidence="1 9">Cell membrane</location>
        <topology evidence="1 9">Multi-pass membrane protein</topology>
    </subcellularLocation>
</comment>
<keyword evidence="4 9" id="KW-1003">Cell membrane</keyword>
<feature type="transmembrane region" description="Helical" evidence="9">
    <location>
        <begin position="67"/>
        <end position="93"/>
    </location>
</feature>
<dbReference type="Gene3D" id="1.20.1740.10">
    <property type="entry name" value="Amino acid/polyamine transporter I"/>
    <property type="match status" value="1"/>
</dbReference>
<dbReference type="AlphaFoldDB" id="A0A7W7RP73"/>
<evidence type="ECO:0000313" key="10">
    <source>
        <dbReference type="EMBL" id="MBB4935093.1"/>
    </source>
</evidence>
<dbReference type="EMBL" id="JACHJT010000002">
    <property type="protein sequence ID" value="MBB4935093.1"/>
    <property type="molecule type" value="Genomic_DNA"/>
</dbReference>
<sequence>METINEWIVWLNDGYWKFLVIPLLVLLSVYFTFRLGAVQVRMIPEMVRQMRSNPEVAPDGKRAVSSFGAFSISAAARVGTGNIVGVAGAIAIGGPGAVLWMWIMGVLVGAASFVESTLGQLYKERDRTGYRGGPAYYMEKGLGARWAGVIFAIAIIVTFSLTFTATQSNSIAEAISTSVAIAGTGELVADAAILSTSVKLLVGVAIVGTSALVVLGGVRRIAHVAQALVPFMALAYIVLGLIVVALNVDQIPRVFTEIVQGAFGIEEFGGAAVGTAIVQGVRRGMFSNEAGLGSAPNAGATASVTHPAKQGLVQTLGVFVDTLIICSITAFVIVVSNPSYGDEDLGPVLTQGALLDSLGVWAVHAITAILLLLCFTSVLGNYYYGEANVYFLARGEPGRALLGFQFIFLAAAFLGSVGTVEIIWNLADTTMGLMAVVNLLALAPLTGVVVLVLRDYRDQLRQGIDPVFTRDRLPQLRGVECWEPGEETTTRT</sequence>
<organism evidence="10 11">
    <name type="scientific">Lipingzhangella halophila</name>
    <dbReference type="NCBI Taxonomy" id="1783352"/>
    <lineage>
        <taxon>Bacteria</taxon>
        <taxon>Bacillati</taxon>
        <taxon>Actinomycetota</taxon>
        <taxon>Actinomycetes</taxon>
        <taxon>Streptosporangiales</taxon>
        <taxon>Nocardiopsidaceae</taxon>
        <taxon>Lipingzhangella</taxon>
    </lineage>
</organism>
<evidence type="ECO:0000256" key="2">
    <source>
        <dbReference type="ARBA" id="ARBA00009261"/>
    </source>
</evidence>
<evidence type="ECO:0000256" key="9">
    <source>
        <dbReference type="RuleBase" id="RU363064"/>
    </source>
</evidence>
<feature type="transmembrane region" description="Helical" evidence="9">
    <location>
        <begin position="228"/>
        <end position="248"/>
    </location>
</feature>
<dbReference type="FunFam" id="1.20.1740.10:FF:000004">
    <property type="entry name" value="Sodium:alanine symporter family protein"/>
    <property type="match status" value="1"/>
</dbReference>
<dbReference type="InterPro" id="IPR001463">
    <property type="entry name" value="Na/Ala_symport"/>
</dbReference>
<keyword evidence="3 9" id="KW-0813">Transport</keyword>
<proteinExistence type="inferred from homology"/>
<evidence type="ECO:0000256" key="6">
    <source>
        <dbReference type="ARBA" id="ARBA00022847"/>
    </source>
</evidence>
<dbReference type="RefSeq" id="WP_184584874.1">
    <property type="nucleotide sequence ID" value="NZ_JACHJT010000002.1"/>
</dbReference>
<dbReference type="PANTHER" id="PTHR30330:SF1">
    <property type="entry name" value="AMINO-ACID CARRIER PROTEIN ALST"/>
    <property type="match status" value="1"/>
</dbReference>
<feature type="transmembrane region" description="Helical" evidence="9">
    <location>
        <begin position="200"/>
        <end position="222"/>
    </location>
</feature>
<feature type="transmembrane region" description="Helical" evidence="9">
    <location>
        <begin position="358"/>
        <end position="379"/>
    </location>
</feature>
<evidence type="ECO:0000256" key="7">
    <source>
        <dbReference type="ARBA" id="ARBA00022989"/>
    </source>
</evidence>
<evidence type="ECO:0000256" key="3">
    <source>
        <dbReference type="ARBA" id="ARBA00022448"/>
    </source>
</evidence>
<keyword evidence="11" id="KW-1185">Reference proteome</keyword>
<comment type="similarity">
    <text evidence="2 9">Belongs to the alanine or glycine:cation symporter (AGCS) (TC 2.A.25) family.</text>
</comment>
<feature type="transmembrane region" description="Helical" evidence="9">
    <location>
        <begin position="143"/>
        <end position="165"/>
    </location>
</feature>
<feature type="transmembrane region" description="Helical" evidence="9">
    <location>
        <begin position="316"/>
        <end position="338"/>
    </location>
</feature>
<name>A0A7W7RP73_9ACTN</name>
<feature type="transmembrane region" description="Helical" evidence="9">
    <location>
        <begin position="400"/>
        <end position="424"/>
    </location>
</feature>
<keyword evidence="8 9" id="KW-0472">Membrane</keyword>
<gene>
    <name evidence="10" type="ORF">F4561_005987</name>
</gene>
<dbReference type="Pfam" id="PF01235">
    <property type="entry name" value="Na_Ala_symp"/>
    <property type="match status" value="1"/>
</dbReference>
<dbReference type="NCBIfam" id="TIGR00835">
    <property type="entry name" value="agcS"/>
    <property type="match status" value="1"/>
</dbReference>
<evidence type="ECO:0000256" key="8">
    <source>
        <dbReference type="ARBA" id="ARBA00023136"/>
    </source>
</evidence>
<dbReference type="Proteomes" id="UP000523007">
    <property type="component" value="Unassembled WGS sequence"/>
</dbReference>
<protein>
    <submittedName>
        <fullName evidence="10">AGCS family alanine or glycine:cation symporter</fullName>
    </submittedName>
</protein>
<feature type="transmembrane region" description="Helical" evidence="9">
    <location>
        <begin position="430"/>
        <end position="453"/>
    </location>
</feature>
<comment type="caution">
    <text evidence="10">The sequence shown here is derived from an EMBL/GenBank/DDBJ whole genome shotgun (WGS) entry which is preliminary data.</text>
</comment>
<dbReference type="PANTHER" id="PTHR30330">
    <property type="entry name" value="AGSS FAMILY TRANSPORTER, SODIUM-ALANINE"/>
    <property type="match status" value="1"/>
</dbReference>
<keyword evidence="7 9" id="KW-1133">Transmembrane helix</keyword>
<dbReference type="GO" id="GO:0005283">
    <property type="term" value="F:amino acid:sodium symporter activity"/>
    <property type="evidence" value="ECO:0007669"/>
    <property type="project" value="InterPro"/>
</dbReference>
<dbReference type="GO" id="GO:0005886">
    <property type="term" value="C:plasma membrane"/>
    <property type="evidence" value="ECO:0007669"/>
    <property type="project" value="UniProtKB-SubCell"/>
</dbReference>
<reference evidence="10 11" key="1">
    <citation type="submission" date="2020-08" db="EMBL/GenBank/DDBJ databases">
        <title>Sequencing the genomes of 1000 actinobacteria strains.</title>
        <authorList>
            <person name="Klenk H.-P."/>
        </authorList>
    </citation>
    <scope>NUCLEOTIDE SEQUENCE [LARGE SCALE GENOMIC DNA]</scope>
    <source>
        <strain evidence="10 11">DSM 102030</strain>
    </source>
</reference>
<evidence type="ECO:0000256" key="5">
    <source>
        <dbReference type="ARBA" id="ARBA00022692"/>
    </source>
</evidence>
<feature type="transmembrane region" description="Helical" evidence="9">
    <location>
        <begin position="15"/>
        <end position="33"/>
    </location>
</feature>
<evidence type="ECO:0000256" key="1">
    <source>
        <dbReference type="ARBA" id="ARBA00004651"/>
    </source>
</evidence>